<feature type="chain" id="PRO_5009098491" description="Putative auto-transporter adhesin head GIN domain-containing protein" evidence="2">
    <location>
        <begin position="27"/>
        <end position="238"/>
    </location>
</feature>
<keyword evidence="5" id="KW-1185">Reference proteome</keyword>
<reference evidence="4 5" key="1">
    <citation type="submission" date="2016-08" db="EMBL/GenBank/DDBJ databases">
        <authorList>
            <person name="Seilhamer J.J."/>
        </authorList>
    </citation>
    <scope>NUCLEOTIDE SEQUENCE [LARGE SCALE GENOMIC DNA]</scope>
    <source>
        <strain evidence="4 5">DX4</strain>
    </source>
</reference>
<dbReference type="Proteomes" id="UP000094313">
    <property type="component" value="Chromosome"/>
</dbReference>
<keyword evidence="2" id="KW-0732">Signal</keyword>
<sequence length="238" mass="25113">MKSTSLFKSALPVLLAFSLNTTTATAQQSKNVSLTNFNEVTVSSGIDLYLTQSNSENIKISGHEDLIKNVEVEKNGSSLNIRYKKNISWQRIFKDQSLKVYVNYKTLRAVSASGGSDVYSQNTLKTTSLKIQASGGSDIKLDIAARDLELSVSGGSDANLKGTVSNMNIQSSGGSDVDALNLVSEYAKVSASGGSDANVHVTKGLEASASGGSDINYKGNPALNKTSSSKSGDVTRIK</sequence>
<feature type="compositionally biased region" description="Polar residues" evidence="1">
    <location>
        <begin position="223"/>
        <end position="232"/>
    </location>
</feature>
<dbReference type="InterPro" id="IPR021255">
    <property type="entry name" value="DUF2807"/>
</dbReference>
<name>A0A1D7QEN1_9SPHI</name>
<dbReference type="Pfam" id="PF10988">
    <property type="entry name" value="DUF2807"/>
    <property type="match status" value="1"/>
</dbReference>
<dbReference type="OrthoDB" id="942536at2"/>
<dbReference type="PANTHER" id="PTHR39200">
    <property type="entry name" value="HYPOTHETICAL EXPORTED PROTEIN"/>
    <property type="match status" value="1"/>
</dbReference>
<organism evidence="4 5">
    <name type="scientific">Pedobacter steynii</name>
    <dbReference type="NCBI Taxonomy" id="430522"/>
    <lineage>
        <taxon>Bacteria</taxon>
        <taxon>Pseudomonadati</taxon>
        <taxon>Bacteroidota</taxon>
        <taxon>Sphingobacteriia</taxon>
        <taxon>Sphingobacteriales</taxon>
        <taxon>Sphingobacteriaceae</taxon>
        <taxon>Pedobacter</taxon>
    </lineage>
</organism>
<protein>
    <recommendedName>
        <fullName evidence="3">Putative auto-transporter adhesin head GIN domain-containing protein</fullName>
    </recommendedName>
</protein>
<evidence type="ECO:0000313" key="4">
    <source>
        <dbReference type="EMBL" id="AOM77148.1"/>
    </source>
</evidence>
<evidence type="ECO:0000313" key="5">
    <source>
        <dbReference type="Proteomes" id="UP000094313"/>
    </source>
</evidence>
<dbReference type="Gene3D" id="2.160.20.120">
    <property type="match status" value="1"/>
</dbReference>
<dbReference type="KEGG" id="psty:BFS30_08190"/>
<feature type="signal peptide" evidence="2">
    <location>
        <begin position="1"/>
        <end position="26"/>
    </location>
</feature>
<proteinExistence type="predicted"/>
<accession>A0A1D7QEN1</accession>
<dbReference type="PANTHER" id="PTHR39200:SF1">
    <property type="entry name" value="AUTO-TRANSPORTER ADHESIN HEAD GIN DOMAIN-CONTAINING PROTEIN-RELATED"/>
    <property type="match status" value="1"/>
</dbReference>
<dbReference type="AlphaFoldDB" id="A0A1D7QEN1"/>
<evidence type="ECO:0000259" key="3">
    <source>
        <dbReference type="Pfam" id="PF10988"/>
    </source>
</evidence>
<dbReference type="RefSeq" id="WP_069378841.1">
    <property type="nucleotide sequence ID" value="NZ_CP017141.1"/>
</dbReference>
<feature type="region of interest" description="Disordered" evidence="1">
    <location>
        <begin position="210"/>
        <end position="238"/>
    </location>
</feature>
<gene>
    <name evidence="4" type="ORF">BFS30_08190</name>
</gene>
<dbReference type="EMBL" id="CP017141">
    <property type="protein sequence ID" value="AOM77148.1"/>
    <property type="molecule type" value="Genomic_DNA"/>
</dbReference>
<feature type="domain" description="Putative auto-transporter adhesin head GIN" evidence="3">
    <location>
        <begin position="36"/>
        <end position="221"/>
    </location>
</feature>
<evidence type="ECO:0000256" key="2">
    <source>
        <dbReference type="SAM" id="SignalP"/>
    </source>
</evidence>
<evidence type="ECO:0000256" key="1">
    <source>
        <dbReference type="SAM" id="MobiDB-lite"/>
    </source>
</evidence>